<name>A0ABT9GRQ5_9GAMM</name>
<feature type="compositionally biased region" description="Low complexity" evidence="10">
    <location>
        <begin position="82"/>
        <end position="104"/>
    </location>
</feature>
<feature type="domain" description="ZipA C-terminal FtsZ-binding" evidence="11">
    <location>
        <begin position="158"/>
        <end position="288"/>
    </location>
</feature>
<comment type="subunit">
    <text evidence="8">Interacts with FtsZ via their C-terminal domains.</text>
</comment>
<evidence type="ECO:0000256" key="4">
    <source>
        <dbReference type="ARBA" id="ARBA00022692"/>
    </source>
</evidence>
<comment type="caution">
    <text evidence="12">The sequence shown here is derived from an EMBL/GenBank/DDBJ whole genome shotgun (WGS) entry which is preliminary data.</text>
</comment>
<dbReference type="InterPro" id="IPR036765">
    <property type="entry name" value="ZipA_FtsZ-bd_C_sf"/>
</dbReference>
<evidence type="ECO:0000313" key="12">
    <source>
        <dbReference type="EMBL" id="MDP4529609.1"/>
    </source>
</evidence>
<evidence type="ECO:0000259" key="11">
    <source>
        <dbReference type="SMART" id="SM00771"/>
    </source>
</evidence>
<feature type="compositionally biased region" description="Low complexity" evidence="10">
    <location>
        <begin position="129"/>
        <end position="145"/>
    </location>
</feature>
<dbReference type="SUPFAM" id="SSF64383">
    <property type="entry name" value="Cell-division protein ZipA, C-terminal domain"/>
    <property type="match status" value="1"/>
</dbReference>
<proteinExistence type="inferred from homology"/>
<evidence type="ECO:0000256" key="10">
    <source>
        <dbReference type="SAM" id="MobiDB-lite"/>
    </source>
</evidence>
<dbReference type="Pfam" id="PF04354">
    <property type="entry name" value="ZipA_C"/>
    <property type="match status" value="1"/>
</dbReference>
<protein>
    <recommendedName>
        <fullName evidence="8 9">Cell division protein ZipA</fullName>
    </recommendedName>
</protein>
<accession>A0ABT9GRQ5</accession>
<evidence type="ECO:0000256" key="5">
    <source>
        <dbReference type="ARBA" id="ARBA00022989"/>
    </source>
</evidence>
<keyword evidence="13" id="KW-1185">Reference proteome</keyword>
<keyword evidence="7 8" id="KW-0131">Cell cycle</keyword>
<keyword evidence="1 8" id="KW-1003">Cell membrane</keyword>
<dbReference type="NCBIfam" id="TIGR02205">
    <property type="entry name" value="septum_zipA"/>
    <property type="match status" value="1"/>
</dbReference>
<feature type="region of interest" description="Disordered" evidence="10">
    <location>
        <begin position="128"/>
        <end position="153"/>
    </location>
</feature>
<reference evidence="12 13" key="1">
    <citation type="submission" date="2023-08" db="EMBL/GenBank/DDBJ databases">
        <authorList>
            <person name="Joshi A."/>
            <person name="Thite S."/>
        </authorList>
    </citation>
    <scope>NUCLEOTIDE SEQUENCE [LARGE SCALE GENOMIC DNA]</scope>
    <source>
        <strain evidence="12 13">1E1</strain>
    </source>
</reference>
<gene>
    <name evidence="8 12" type="primary">zipA</name>
    <name evidence="12" type="ORF">Q3O59_11315</name>
</gene>
<sequence length="301" mass="33027">MASELRLALFILIALAIGALLLHGLWTVRKNGSQKHRYHPGQGRPDHDLSGQDDSESQQNRSDGDGFDEFGVGKVRVLRKGAAQAAEPQQAQSEQSADSQQAAEVQNQFDFDEPAEPQLSFSALDATDEAPVQRAESAAAAQQQLDDAEAQATGSAEPSEVLILYVLLPEGREIKGQDLLPLLLTLGFKFGEMDIFHRHQDSTGAGEVLFSLANMFNPGTFDVDQMEKISTRGISLFMTLPGPGEPLQNFNLMNNAAKKIAEEFGGQVLDGQRSVLTVQTVRHYVEKIREFQRQQLIRGAR</sequence>
<evidence type="ECO:0000256" key="7">
    <source>
        <dbReference type="ARBA" id="ARBA00023306"/>
    </source>
</evidence>
<dbReference type="HAMAP" id="MF_00509">
    <property type="entry name" value="ZipA"/>
    <property type="match status" value="1"/>
</dbReference>
<dbReference type="PANTHER" id="PTHR38685:SF1">
    <property type="entry name" value="CELL DIVISION PROTEIN ZIPA"/>
    <property type="match status" value="1"/>
</dbReference>
<keyword evidence="6 8" id="KW-0472">Membrane</keyword>
<evidence type="ECO:0000256" key="6">
    <source>
        <dbReference type="ARBA" id="ARBA00023136"/>
    </source>
</evidence>
<comment type="function">
    <text evidence="8 9">Essential cell division protein that stabilizes the FtsZ protofilaments by cross-linking them and that serves as a cytoplasmic membrane anchor for the Z ring. Also required for the recruitment to the septal ring of downstream cell division proteins.</text>
</comment>
<evidence type="ECO:0000256" key="1">
    <source>
        <dbReference type="ARBA" id="ARBA00022475"/>
    </source>
</evidence>
<evidence type="ECO:0000256" key="8">
    <source>
        <dbReference type="HAMAP-Rule" id="MF_00509"/>
    </source>
</evidence>
<feature type="region of interest" description="Disordered" evidence="10">
    <location>
        <begin position="81"/>
        <end position="104"/>
    </location>
</feature>
<evidence type="ECO:0000256" key="2">
    <source>
        <dbReference type="ARBA" id="ARBA00022519"/>
    </source>
</evidence>
<dbReference type="PANTHER" id="PTHR38685">
    <property type="entry name" value="CELL DIVISION PROTEIN ZIPA"/>
    <property type="match status" value="1"/>
</dbReference>
<evidence type="ECO:0000313" key="13">
    <source>
        <dbReference type="Proteomes" id="UP001236258"/>
    </source>
</evidence>
<comment type="similarity">
    <text evidence="8 9">Belongs to the ZipA family.</text>
</comment>
<dbReference type="GO" id="GO:0051301">
    <property type="term" value="P:cell division"/>
    <property type="evidence" value="ECO:0007669"/>
    <property type="project" value="UniProtKB-KW"/>
</dbReference>
<dbReference type="InterPro" id="IPR007449">
    <property type="entry name" value="ZipA_FtsZ-bd_C"/>
</dbReference>
<dbReference type="RefSeq" id="WP_305945680.1">
    <property type="nucleotide sequence ID" value="NZ_JAUZVY010000004.1"/>
</dbReference>
<comment type="subcellular location">
    <subcellularLocation>
        <location evidence="8">Cell inner membrane</location>
        <topology evidence="8">Single-pass type I membrane protein</topology>
    </subcellularLocation>
    <text evidence="8">Localizes to the Z ring in an FtsZ-dependent manner.</text>
</comment>
<keyword evidence="2 8" id="KW-0997">Cell inner membrane</keyword>
<dbReference type="Proteomes" id="UP001236258">
    <property type="component" value="Unassembled WGS sequence"/>
</dbReference>
<evidence type="ECO:0000256" key="9">
    <source>
        <dbReference type="RuleBase" id="RU003612"/>
    </source>
</evidence>
<feature type="region of interest" description="Disordered" evidence="10">
    <location>
        <begin position="33"/>
        <end position="68"/>
    </location>
</feature>
<keyword evidence="5 8" id="KW-1133">Transmembrane helix</keyword>
<dbReference type="EMBL" id="JAUZVY010000004">
    <property type="protein sequence ID" value="MDP4529609.1"/>
    <property type="molecule type" value="Genomic_DNA"/>
</dbReference>
<evidence type="ECO:0000256" key="3">
    <source>
        <dbReference type="ARBA" id="ARBA00022618"/>
    </source>
</evidence>
<dbReference type="SMART" id="SM00771">
    <property type="entry name" value="ZipA_C"/>
    <property type="match status" value="1"/>
</dbReference>
<dbReference type="Gene3D" id="3.30.1400.10">
    <property type="entry name" value="ZipA, C-terminal FtsZ-binding domain"/>
    <property type="match status" value="1"/>
</dbReference>
<keyword evidence="4 8" id="KW-0812">Transmembrane</keyword>
<dbReference type="InterPro" id="IPR011919">
    <property type="entry name" value="Cell_div_ZipA"/>
</dbReference>
<organism evidence="12 13">
    <name type="scientific">Alkalimonas delamerensis</name>
    <dbReference type="NCBI Taxonomy" id="265981"/>
    <lineage>
        <taxon>Bacteria</taxon>
        <taxon>Pseudomonadati</taxon>
        <taxon>Pseudomonadota</taxon>
        <taxon>Gammaproteobacteria</taxon>
        <taxon>Alkalimonas</taxon>
    </lineage>
</organism>
<keyword evidence="3 8" id="KW-0132">Cell division</keyword>